<dbReference type="Proteomes" id="UP001479436">
    <property type="component" value="Unassembled WGS sequence"/>
</dbReference>
<proteinExistence type="inferred from homology"/>
<evidence type="ECO:0000256" key="1">
    <source>
        <dbReference type="ARBA" id="ARBA00006471"/>
    </source>
</evidence>
<sequence>MPRVHDVCSAIQNGFRARLKQISLPDTKMNLAISRILYNQGFVSGVVRGDYTGPNETYVPLTSENIASRRLWLDLKYKDNQPVLRQIQCVSKPSRKIRAQLDELKLLAGGKRAGMLKPLQPGEIMIVTTPYGVLELHEAVAKNAGGEILCRAL</sequence>
<dbReference type="Gene3D" id="3.30.1490.10">
    <property type="match status" value="1"/>
</dbReference>
<keyword evidence="3" id="KW-0687">Ribonucleoprotein</keyword>
<accession>A0ABR2WHS5</accession>
<dbReference type="InterPro" id="IPR035987">
    <property type="entry name" value="Ribosomal_uS8_sf"/>
</dbReference>
<evidence type="ECO:0008006" key="6">
    <source>
        <dbReference type="Google" id="ProtNLM"/>
    </source>
</evidence>
<protein>
    <recommendedName>
        <fullName evidence="6">30S ribosomal protein S8</fullName>
    </recommendedName>
</protein>
<organism evidence="4 5">
    <name type="scientific">Basidiobolus ranarum</name>
    <dbReference type="NCBI Taxonomy" id="34480"/>
    <lineage>
        <taxon>Eukaryota</taxon>
        <taxon>Fungi</taxon>
        <taxon>Fungi incertae sedis</taxon>
        <taxon>Zoopagomycota</taxon>
        <taxon>Entomophthoromycotina</taxon>
        <taxon>Basidiobolomycetes</taxon>
        <taxon>Basidiobolales</taxon>
        <taxon>Basidiobolaceae</taxon>
        <taxon>Basidiobolus</taxon>
    </lineage>
</organism>
<reference evidence="4 5" key="1">
    <citation type="submission" date="2023-04" db="EMBL/GenBank/DDBJ databases">
        <title>Genome of Basidiobolus ranarum AG-B5.</title>
        <authorList>
            <person name="Stajich J.E."/>
            <person name="Carter-House D."/>
            <person name="Gryganskyi A."/>
        </authorList>
    </citation>
    <scope>NUCLEOTIDE SEQUENCE [LARGE SCALE GENOMIC DNA]</scope>
    <source>
        <strain evidence="4 5">AG-B5</strain>
    </source>
</reference>
<dbReference type="SUPFAM" id="SSF56047">
    <property type="entry name" value="Ribosomal protein S8"/>
    <property type="match status" value="1"/>
</dbReference>
<evidence type="ECO:0000313" key="5">
    <source>
        <dbReference type="Proteomes" id="UP001479436"/>
    </source>
</evidence>
<keyword evidence="5" id="KW-1185">Reference proteome</keyword>
<keyword evidence="2" id="KW-0689">Ribosomal protein</keyword>
<comment type="similarity">
    <text evidence="1">Belongs to the universal ribosomal protein uS8 family.</text>
</comment>
<comment type="caution">
    <text evidence="4">The sequence shown here is derived from an EMBL/GenBank/DDBJ whole genome shotgun (WGS) entry which is preliminary data.</text>
</comment>
<evidence type="ECO:0000313" key="4">
    <source>
        <dbReference type="EMBL" id="KAK9761059.1"/>
    </source>
</evidence>
<dbReference type="Gene3D" id="3.30.1370.30">
    <property type="match status" value="1"/>
</dbReference>
<dbReference type="Pfam" id="PF00410">
    <property type="entry name" value="Ribosomal_S8"/>
    <property type="match status" value="1"/>
</dbReference>
<gene>
    <name evidence="4" type="ORF">K7432_014343</name>
</gene>
<evidence type="ECO:0000256" key="3">
    <source>
        <dbReference type="ARBA" id="ARBA00023274"/>
    </source>
</evidence>
<evidence type="ECO:0000256" key="2">
    <source>
        <dbReference type="ARBA" id="ARBA00022980"/>
    </source>
</evidence>
<name>A0ABR2WHS5_9FUNG</name>
<dbReference type="InterPro" id="IPR000630">
    <property type="entry name" value="Ribosomal_uS8"/>
</dbReference>
<dbReference type="EMBL" id="JASJQH010001597">
    <property type="protein sequence ID" value="KAK9761059.1"/>
    <property type="molecule type" value="Genomic_DNA"/>
</dbReference>